<dbReference type="InterPro" id="IPR003959">
    <property type="entry name" value="ATPase_AAA_core"/>
</dbReference>
<dbReference type="PANTHER" id="PTHR40396">
    <property type="entry name" value="ATPASE-LIKE PROTEIN"/>
    <property type="match status" value="1"/>
</dbReference>
<dbReference type="PANTHER" id="PTHR40396:SF1">
    <property type="entry name" value="ATPASE AAA-TYPE CORE DOMAIN-CONTAINING PROTEIN"/>
    <property type="match status" value="1"/>
</dbReference>
<name>A0A645GCH8_9ZZZZ</name>
<accession>A0A645GCH8</accession>
<evidence type="ECO:0000313" key="2">
    <source>
        <dbReference type="EMBL" id="MPN24618.1"/>
    </source>
</evidence>
<dbReference type="AlphaFoldDB" id="A0A645GCH8"/>
<dbReference type="EMBL" id="VSSQ01073531">
    <property type="protein sequence ID" value="MPN24618.1"/>
    <property type="molecule type" value="Genomic_DNA"/>
</dbReference>
<sequence length="155" mass="17783">MISFHRNGYGELVKFDLSQESEGSLRLLDILPAFLDLERNDSHRVYVIDELDRSWHYALSRRLLGIYLSHCSEHSRAQLLFSTHDLMLMDQDLFRRDEIWIAERGENGASSLFSLANCGIRHDKDIRKLYLQGALGGIPQLMRFGSLADTGEGEI</sequence>
<feature type="domain" description="ATPase AAA-type core" evidence="1">
    <location>
        <begin position="5"/>
        <end position="90"/>
    </location>
</feature>
<organism evidence="2">
    <name type="scientific">bioreactor metagenome</name>
    <dbReference type="NCBI Taxonomy" id="1076179"/>
    <lineage>
        <taxon>unclassified sequences</taxon>
        <taxon>metagenomes</taxon>
        <taxon>ecological metagenomes</taxon>
    </lineage>
</organism>
<comment type="caution">
    <text evidence="2">The sequence shown here is derived from an EMBL/GenBank/DDBJ whole genome shotgun (WGS) entry which is preliminary data.</text>
</comment>
<gene>
    <name evidence="2" type="ORF">SDC9_172019</name>
</gene>
<proteinExistence type="predicted"/>
<protein>
    <recommendedName>
        <fullName evidence="1">ATPase AAA-type core domain-containing protein</fullName>
    </recommendedName>
</protein>
<dbReference type="Pfam" id="PF13304">
    <property type="entry name" value="AAA_21"/>
    <property type="match status" value="1"/>
</dbReference>
<reference evidence="2" key="1">
    <citation type="submission" date="2019-08" db="EMBL/GenBank/DDBJ databases">
        <authorList>
            <person name="Kucharzyk K."/>
            <person name="Murdoch R.W."/>
            <person name="Higgins S."/>
            <person name="Loffler F."/>
        </authorList>
    </citation>
    <scope>NUCLEOTIDE SEQUENCE</scope>
</reference>
<dbReference type="GO" id="GO:0016887">
    <property type="term" value="F:ATP hydrolysis activity"/>
    <property type="evidence" value="ECO:0007669"/>
    <property type="project" value="InterPro"/>
</dbReference>
<dbReference type="GO" id="GO:0005524">
    <property type="term" value="F:ATP binding"/>
    <property type="evidence" value="ECO:0007669"/>
    <property type="project" value="InterPro"/>
</dbReference>
<evidence type="ECO:0000259" key="1">
    <source>
        <dbReference type="Pfam" id="PF13304"/>
    </source>
</evidence>